<reference evidence="1" key="1">
    <citation type="submission" date="2014-09" db="EMBL/GenBank/DDBJ databases">
        <authorList>
            <person name="Magalhaes I.L.F."/>
            <person name="Oliveira U."/>
            <person name="Santos F.R."/>
            <person name="Vidigal T.H.D.A."/>
            <person name="Brescovit A.D."/>
            <person name="Santos A.J."/>
        </authorList>
    </citation>
    <scope>NUCLEOTIDE SEQUENCE</scope>
    <source>
        <tissue evidence="1">Shoot tissue taken approximately 20 cm above the soil surface</tissue>
    </source>
</reference>
<evidence type="ECO:0000313" key="1">
    <source>
        <dbReference type="EMBL" id="JAD93740.1"/>
    </source>
</evidence>
<reference evidence="1" key="2">
    <citation type="journal article" date="2015" name="Data Brief">
        <title>Shoot transcriptome of the giant reed, Arundo donax.</title>
        <authorList>
            <person name="Barrero R.A."/>
            <person name="Guerrero F.D."/>
            <person name="Moolhuijzen P."/>
            <person name="Goolsby J.A."/>
            <person name="Tidwell J."/>
            <person name="Bellgard S.E."/>
            <person name="Bellgard M.I."/>
        </authorList>
    </citation>
    <scope>NUCLEOTIDE SEQUENCE</scope>
    <source>
        <tissue evidence="1">Shoot tissue taken approximately 20 cm above the soil surface</tissue>
    </source>
</reference>
<dbReference type="EMBL" id="GBRH01204155">
    <property type="protein sequence ID" value="JAD93740.1"/>
    <property type="molecule type" value="Transcribed_RNA"/>
</dbReference>
<organism evidence="1">
    <name type="scientific">Arundo donax</name>
    <name type="common">Giant reed</name>
    <name type="synonym">Donax arundinaceus</name>
    <dbReference type="NCBI Taxonomy" id="35708"/>
    <lineage>
        <taxon>Eukaryota</taxon>
        <taxon>Viridiplantae</taxon>
        <taxon>Streptophyta</taxon>
        <taxon>Embryophyta</taxon>
        <taxon>Tracheophyta</taxon>
        <taxon>Spermatophyta</taxon>
        <taxon>Magnoliopsida</taxon>
        <taxon>Liliopsida</taxon>
        <taxon>Poales</taxon>
        <taxon>Poaceae</taxon>
        <taxon>PACMAD clade</taxon>
        <taxon>Arundinoideae</taxon>
        <taxon>Arundineae</taxon>
        <taxon>Arundo</taxon>
    </lineage>
</organism>
<accession>A0A0A9E781</accession>
<sequence length="42" mass="4237">MESCLVLDSSVASAVVVICKKTSRCAISIAPGSSSRSSPLPV</sequence>
<name>A0A0A9E781_ARUDO</name>
<dbReference type="AlphaFoldDB" id="A0A0A9E781"/>
<protein>
    <submittedName>
        <fullName evidence="1">Uncharacterized protein</fullName>
    </submittedName>
</protein>
<proteinExistence type="predicted"/>